<dbReference type="CDD" id="cd02440">
    <property type="entry name" value="AdoMet_MTases"/>
    <property type="match status" value="1"/>
</dbReference>
<keyword evidence="2" id="KW-0808">Transferase</keyword>
<dbReference type="PANTHER" id="PTHR42912:SF93">
    <property type="entry name" value="N6-ADENOSINE-METHYLTRANSFERASE TMT1A"/>
    <property type="match status" value="1"/>
</dbReference>
<dbReference type="Proteomes" id="UP000008460">
    <property type="component" value="Chromosome"/>
</dbReference>
<dbReference type="InterPro" id="IPR050508">
    <property type="entry name" value="Methyltransf_Superfamily"/>
</dbReference>
<gene>
    <name evidence="2" type="ordered locus">Celf_0775</name>
</gene>
<dbReference type="InterPro" id="IPR029063">
    <property type="entry name" value="SAM-dependent_MTases_sf"/>
</dbReference>
<dbReference type="eggNOG" id="COG2226">
    <property type="taxonomic scope" value="Bacteria"/>
</dbReference>
<dbReference type="STRING" id="590998.Celf_0775"/>
<evidence type="ECO:0000313" key="3">
    <source>
        <dbReference type="Proteomes" id="UP000008460"/>
    </source>
</evidence>
<dbReference type="Gene3D" id="3.40.50.150">
    <property type="entry name" value="Vaccinia Virus protein VP39"/>
    <property type="match status" value="1"/>
</dbReference>
<dbReference type="SUPFAM" id="SSF53335">
    <property type="entry name" value="S-adenosyl-L-methionine-dependent methyltransferases"/>
    <property type="match status" value="1"/>
</dbReference>
<dbReference type="Pfam" id="PF08241">
    <property type="entry name" value="Methyltransf_11"/>
    <property type="match status" value="1"/>
</dbReference>
<reference evidence="2 3" key="1">
    <citation type="submission" date="2011-04" db="EMBL/GenBank/DDBJ databases">
        <title>Complete sequence of Cellulomonas fimi ATCC 484.</title>
        <authorList>
            <consortium name="US DOE Joint Genome Institute"/>
            <person name="Lucas S."/>
            <person name="Han J."/>
            <person name="Lapidus A."/>
            <person name="Cheng J.-F."/>
            <person name="Goodwin L."/>
            <person name="Pitluck S."/>
            <person name="Peters L."/>
            <person name="Chertkov O."/>
            <person name="Detter J.C."/>
            <person name="Han C."/>
            <person name="Tapia R."/>
            <person name="Land M."/>
            <person name="Hauser L."/>
            <person name="Kyrpides N."/>
            <person name="Ivanova N."/>
            <person name="Ovchinnikova G."/>
            <person name="Pagani I."/>
            <person name="Mead D."/>
            <person name="Brumm P."/>
            <person name="Woyke T."/>
        </authorList>
    </citation>
    <scope>NUCLEOTIDE SEQUENCE [LARGE SCALE GENOMIC DNA]</scope>
    <source>
        <strain evidence="3">ATCC 484 / DSM 20113 / JCM 1341 / NBRC 15513 / NCIMB 8980 / NCTC 7547</strain>
    </source>
</reference>
<dbReference type="RefSeq" id="WP_013769944.1">
    <property type="nucleotide sequence ID" value="NC_015514.1"/>
</dbReference>
<dbReference type="KEGG" id="cfi:Celf_0775"/>
<dbReference type="GO" id="GO:0032259">
    <property type="term" value="P:methylation"/>
    <property type="evidence" value="ECO:0007669"/>
    <property type="project" value="UniProtKB-KW"/>
</dbReference>
<evidence type="ECO:0000259" key="1">
    <source>
        <dbReference type="Pfam" id="PF08241"/>
    </source>
</evidence>
<keyword evidence="3" id="KW-1185">Reference proteome</keyword>
<name>F4GZZ3_CELFA</name>
<feature type="domain" description="Methyltransferase type 11" evidence="1">
    <location>
        <begin position="45"/>
        <end position="138"/>
    </location>
</feature>
<sequence length="202" mass="22201">MSRDDRVAYWDSQAPSYDRTTAWLERRVLEGARAWVGERVRGRTLEVAVGTGATVPHYADRADEVVAVDQSPAMLDLARRRTRGLGAVTLLRADAAALPFEDATFDTVVCTFALCCVDDEVAVLRELARVVRPDGAVLLADHVVSSAALLRGVQRLLDVGGRAHGEHHRRRPLDRLAEAGLVATEHSATRYRIVERVAARRA</sequence>
<dbReference type="EMBL" id="CP002666">
    <property type="protein sequence ID" value="AEE44915.1"/>
    <property type="molecule type" value="Genomic_DNA"/>
</dbReference>
<dbReference type="InterPro" id="IPR013216">
    <property type="entry name" value="Methyltransf_11"/>
</dbReference>
<accession>F4GZZ3</accession>
<evidence type="ECO:0000313" key="2">
    <source>
        <dbReference type="EMBL" id="AEE44915.1"/>
    </source>
</evidence>
<dbReference type="HOGENOM" id="CLU_037990_7_3_11"/>
<protein>
    <submittedName>
        <fullName evidence="2">Methyltransferase type 11</fullName>
    </submittedName>
</protein>
<organism evidence="2 3">
    <name type="scientific">Cellulomonas fimi (strain ATCC 484 / DSM 20113 / JCM 1341 / CCUG 24087 / LMG 16345 / NBRC 15513 / NCIMB 8980 / NCTC 7547 / NRS-133)</name>
    <dbReference type="NCBI Taxonomy" id="590998"/>
    <lineage>
        <taxon>Bacteria</taxon>
        <taxon>Bacillati</taxon>
        <taxon>Actinomycetota</taxon>
        <taxon>Actinomycetes</taxon>
        <taxon>Micrococcales</taxon>
        <taxon>Cellulomonadaceae</taxon>
        <taxon>Cellulomonas</taxon>
    </lineage>
</organism>
<proteinExistence type="predicted"/>
<dbReference type="AlphaFoldDB" id="F4GZZ3"/>
<keyword evidence="2" id="KW-0489">Methyltransferase</keyword>
<dbReference type="GO" id="GO:0008757">
    <property type="term" value="F:S-adenosylmethionine-dependent methyltransferase activity"/>
    <property type="evidence" value="ECO:0007669"/>
    <property type="project" value="InterPro"/>
</dbReference>
<dbReference type="PANTHER" id="PTHR42912">
    <property type="entry name" value="METHYLTRANSFERASE"/>
    <property type="match status" value="1"/>
</dbReference>